<accession>A0A453R9U5</accession>
<reference evidence="2" key="1">
    <citation type="journal article" date="2014" name="Science">
        <title>Ancient hybridizations among the ancestral genomes of bread wheat.</title>
        <authorList>
            <consortium name="International Wheat Genome Sequencing Consortium,"/>
            <person name="Marcussen T."/>
            <person name="Sandve S.R."/>
            <person name="Heier L."/>
            <person name="Spannagl M."/>
            <person name="Pfeifer M."/>
            <person name="Jakobsen K.S."/>
            <person name="Wulff B.B."/>
            <person name="Steuernagel B."/>
            <person name="Mayer K.F."/>
            <person name="Olsen O.A."/>
        </authorList>
    </citation>
    <scope>NUCLEOTIDE SEQUENCE [LARGE SCALE GENOMIC DNA]</scope>
    <source>
        <strain evidence="2">cv. AL8/78</strain>
    </source>
</reference>
<keyword evidence="2" id="KW-1185">Reference proteome</keyword>
<evidence type="ECO:0000313" key="2">
    <source>
        <dbReference type="Proteomes" id="UP000015105"/>
    </source>
</evidence>
<sequence length="93" mass="10447">MSTTILIFLWALNSERRRLYIMRSFGMDRARHAAPSSRPPSHHSLMGIGLQKVILYFKLYPFLIYVLVHSGLSSLGIGGSDLIPHFLSLCSVS</sequence>
<organism evidence="1 2">
    <name type="scientific">Aegilops tauschii subsp. strangulata</name>
    <name type="common">Goatgrass</name>
    <dbReference type="NCBI Taxonomy" id="200361"/>
    <lineage>
        <taxon>Eukaryota</taxon>
        <taxon>Viridiplantae</taxon>
        <taxon>Streptophyta</taxon>
        <taxon>Embryophyta</taxon>
        <taxon>Tracheophyta</taxon>
        <taxon>Spermatophyta</taxon>
        <taxon>Magnoliopsida</taxon>
        <taxon>Liliopsida</taxon>
        <taxon>Poales</taxon>
        <taxon>Poaceae</taxon>
        <taxon>BOP clade</taxon>
        <taxon>Pooideae</taxon>
        <taxon>Triticodae</taxon>
        <taxon>Triticeae</taxon>
        <taxon>Triticinae</taxon>
        <taxon>Aegilops</taxon>
    </lineage>
</organism>
<reference evidence="1" key="3">
    <citation type="journal article" date="2017" name="Nature">
        <title>Genome sequence of the progenitor of the wheat D genome Aegilops tauschii.</title>
        <authorList>
            <person name="Luo M.C."/>
            <person name="Gu Y.Q."/>
            <person name="Puiu D."/>
            <person name="Wang H."/>
            <person name="Twardziok S.O."/>
            <person name="Deal K.R."/>
            <person name="Huo N."/>
            <person name="Zhu T."/>
            <person name="Wang L."/>
            <person name="Wang Y."/>
            <person name="McGuire P.E."/>
            <person name="Liu S."/>
            <person name="Long H."/>
            <person name="Ramasamy R.K."/>
            <person name="Rodriguez J.C."/>
            <person name="Van S.L."/>
            <person name="Yuan L."/>
            <person name="Wang Z."/>
            <person name="Xia Z."/>
            <person name="Xiao L."/>
            <person name="Anderson O.D."/>
            <person name="Ouyang S."/>
            <person name="Liang Y."/>
            <person name="Zimin A.V."/>
            <person name="Pertea G."/>
            <person name="Qi P."/>
            <person name="Bennetzen J.L."/>
            <person name="Dai X."/>
            <person name="Dawson M.W."/>
            <person name="Muller H.G."/>
            <person name="Kugler K."/>
            <person name="Rivarola-Duarte L."/>
            <person name="Spannagl M."/>
            <person name="Mayer K.F.X."/>
            <person name="Lu F.H."/>
            <person name="Bevan M.W."/>
            <person name="Leroy P."/>
            <person name="Li P."/>
            <person name="You F.M."/>
            <person name="Sun Q."/>
            <person name="Liu Z."/>
            <person name="Lyons E."/>
            <person name="Wicker T."/>
            <person name="Salzberg S.L."/>
            <person name="Devos K.M."/>
            <person name="Dvorak J."/>
        </authorList>
    </citation>
    <scope>NUCLEOTIDE SEQUENCE [LARGE SCALE GENOMIC DNA]</scope>
    <source>
        <strain evidence="1">cv. AL8/78</strain>
    </source>
</reference>
<reference evidence="1" key="5">
    <citation type="journal article" date="2021" name="G3 (Bethesda)">
        <title>Aegilops tauschii genome assembly Aet v5.0 features greater sequence contiguity and improved annotation.</title>
        <authorList>
            <person name="Wang L."/>
            <person name="Zhu T."/>
            <person name="Rodriguez J.C."/>
            <person name="Deal K.R."/>
            <person name="Dubcovsky J."/>
            <person name="McGuire P.E."/>
            <person name="Lux T."/>
            <person name="Spannagl M."/>
            <person name="Mayer K.F.X."/>
            <person name="Baldrich P."/>
            <person name="Meyers B.C."/>
            <person name="Huo N."/>
            <person name="Gu Y.Q."/>
            <person name="Zhou H."/>
            <person name="Devos K.M."/>
            <person name="Bennetzen J.L."/>
            <person name="Unver T."/>
            <person name="Budak H."/>
            <person name="Gulick P.J."/>
            <person name="Galiba G."/>
            <person name="Kalapos B."/>
            <person name="Nelson D.R."/>
            <person name="Li P."/>
            <person name="You F.M."/>
            <person name="Luo M.C."/>
            <person name="Dvorak J."/>
        </authorList>
    </citation>
    <scope>NUCLEOTIDE SEQUENCE [LARGE SCALE GENOMIC DNA]</scope>
    <source>
        <strain evidence="1">cv. AL8/78</strain>
    </source>
</reference>
<name>A0A453R9U5_AEGTS</name>
<dbReference type="Gramene" id="AET7Gv20510000.3">
    <property type="protein sequence ID" value="AET7Gv20510000.3"/>
    <property type="gene ID" value="AET7Gv20510000"/>
</dbReference>
<dbReference type="AlphaFoldDB" id="A0A453R9U5"/>
<reference evidence="1" key="4">
    <citation type="submission" date="2019-03" db="UniProtKB">
        <authorList>
            <consortium name="EnsemblPlants"/>
        </authorList>
    </citation>
    <scope>IDENTIFICATION</scope>
</reference>
<protein>
    <submittedName>
        <fullName evidence="1">Uncharacterized protein</fullName>
    </submittedName>
</protein>
<dbReference type="Proteomes" id="UP000015105">
    <property type="component" value="Chromosome 7D"/>
</dbReference>
<evidence type="ECO:0000313" key="1">
    <source>
        <dbReference type="EnsemblPlants" id="AET7Gv20510000.3"/>
    </source>
</evidence>
<reference evidence="2" key="2">
    <citation type="journal article" date="2017" name="Nat. Plants">
        <title>The Aegilops tauschii genome reveals multiple impacts of transposons.</title>
        <authorList>
            <person name="Zhao G."/>
            <person name="Zou C."/>
            <person name="Li K."/>
            <person name="Wang K."/>
            <person name="Li T."/>
            <person name="Gao L."/>
            <person name="Zhang X."/>
            <person name="Wang H."/>
            <person name="Yang Z."/>
            <person name="Liu X."/>
            <person name="Jiang W."/>
            <person name="Mao L."/>
            <person name="Kong X."/>
            <person name="Jiao Y."/>
            <person name="Jia J."/>
        </authorList>
    </citation>
    <scope>NUCLEOTIDE SEQUENCE [LARGE SCALE GENOMIC DNA]</scope>
    <source>
        <strain evidence="2">cv. AL8/78</strain>
    </source>
</reference>
<proteinExistence type="predicted"/>
<dbReference type="EnsemblPlants" id="AET7Gv20510000.3">
    <property type="protein sequence ID" value="AET7Gv20510000.3"/>
    <property type="gene ID" value="AET7Gv20510000"/>
</dbReference>